<accession>K1XYA8</accession>
<reference evidence="1" key="1">
    <citation type="journal article" date="2012" name="Science">
        <title>Fermentation, hydrogen, and sulfur metabolism in multiple uncultivated bacterial phyla.</title>
        <authorList>
            <person name="Wrighton K.C."/>
            <person name="Thomas B.C."/>
            <person name="Sharon I."/>
            <person name="Miller C.S."/>
            <person name="Castelle C.J."/>
            <person name="VerBerkmoes N.C."/>
            <person name="Wilkins M.J."/>
            <person name="Hettich R.L."/>
            <person name="Lipton M.S."/>
            <person name="Williams K.H."/>
            <person name="Long P.E."/>
            <person name="Banfield J.F."/>
        </authorList>
    </citation>
    <scope>NUCLEOTIDE SEQUENCE [LARGE SCALE GENOMIC DNA]</scope>
</reference>
<comment type="caution">
    <text evidence="1">The sequence shown here is derived from an EMBL/GenBank/DDBJ whole genome shotgun (WGS) entry which is preliminary data.</text>
</comment>
<protein>
    <submittedName>
        <fullName evidence="1">Uncharacterized protein</fullName>
    </submittedName>
</protein>
<gene>
    <name evidence="1" type="ORF">ACD_80C00080G0001</name>
</gene>
<organism evidence="1">
    <name type="scientific">uncultured bacterium</name>
    <name type="common">gcode 4</name>
    <dbReference type="NCBI Taxonomy" id="1234023"/>
    <lineage>
        <taxon>Bacteria</taxon>
        <taxon>environmental samples</taxon>
    </lineage>
</organism>
<dbReference type="AlphaFoldDB" id="K1XYA8"/>
<name>K1XYA8_9BACT</name>
<dbReference type="EMBL" id="AMFJ01036087">
    <property type="protein sequence ID" value="EKD25348.1"/>
    <property type="molecule type" value="Genomic_DNA"/>
</dbReference>
<evidence type="ECO:0000313" key="1">
    <source>
        <dbReference type="EMBL" id="EKD25348.1"/>
    </source>
</evidence>
<sequence length="117" mass="13016">MMIGIIVAGCENNKKTELVTSKLEKNNLFSKESNPLDFGNGVWYYKIKGCETQLSITSQDVFKEFGPAISNFIASHKELKISSLAPNVKGGQQTNDIVGYWIITEPRNLCPCDTVKK</sequence>
<proteinExistence type="predicted"/>